<protein>
    <submittedName>
        <fullName evidence="2">Uncharacterized protein</fullName>
    </submittedName>
</protein>
<sequence length="587" mass="60336">MDLGPLQQSTRSSCSFGDVLRILPSTAREVLVAALKCDSSLPDARLSCRTLRDLIDLQQTGLTVRTDLVSQHELTVLCQDGHWLRRWPRCTQVYVSVDGDTTDALAMPFLTAPAEACQRITDITPPVPGLCKLVLSAIAPDEQDDALGFRFLTLALSMLPRLTDLTADWSYLPCIPSGLAGQLTRLELTSIDGSERAHAADVAAALAGMTALQELSLETEYTNATNLTPADVVEILDAVPPSLTSMSIAPIKADPDAPEPFSLWAAFANGRLDTIRIDSPGPTPYGQVAAVLAAAVLPSRALGPRLSLLELSDCTAEESLPDPDHDPAADLLARCAKVTLGTLTGGGHASPASGMLLVRKLGVPESVAWHVASDVWAEVQLTPPKPGLATRPLTLTPAAVVERAVARMAASPAEPGCASTVLLRGPFIRGLVVVPAALHVTLQSLSAAAGFNSSHYIVRYEALASAGAVVLQCSSTVAAEAAVAAAGRLAAAAGGGGGVASADIGGDGAVLQAVCTRLHLSTALDQVLQPLWDGKDGEGEGAAGSAGAEAGAPGGGGGGGSAASELERVRSLLETCHGLRMVIISAS</sequence>
<evidence type="ECO:0000313" key="3">
    <source>
        <dbReference type="Proteomes" id="UP000612055"/>
    </source>
</evidence>
<name>A0A835XH34_9CHLO</name>
<dbReference type="EMBL" id="JAEHOE010000183">
    <property type="protein sequence ID" value="KAG2483254.1"/>
    <property type="molecule type" value="Genomic_DNA"/>
</dbReference>
<keyword evidence="3" id="KW-1185">Reference proteome</keyword>
<accession>A0A835XH34</accession>
<dbReference type="AlphaFoldDB" id="A0A835XH34"/>
<organism evidence="2 3">
    <name type="scientific">Edaphochlamys debaryana</name>
    <dbReference type="NCBI Taxonomy" id="47281"/>
    <lineage>
        <taxon>Eukaryota</taxon>
        <taxon>Viridiplantae</taxon>
        <taxon>Chlorophyta</taxon>
        <taxon>core chlorophytes</taxon>
        <taxon>Chlorophyceae</taxon>
        <taxon>CS clade</taxon>
        <taxon>Chlamydomonadales</taxon>
        <taxon>Chlamydomonadales incertae sedis</taxon>
        <taxon>Edaphochlamys</taxon>
    </lineage>
</organism>
<evidence type="ECO:0000313" key="2">
    <source>
        <dbReference type="EMBL" id="KAG2483254.1"/>
    </source>
</evidence>
<gene>
    <name evidence="2" type="ORF">HYH03_017852</name>
</gene>
<dbReference type="OrthoDB" id="550061at2759"/>
<feature type="region of interest" description="Disordered" evidence="1">
    <location>
        <begin position="535"/>
        <end position="563"/>
    </location>
</feature>
<dbReference type="Proteomes" id="UP000612055">
    <property type="component" value="Unassembled WGS sequence"/>
</dbReference>
<reference evidence="2" key="1">
    <citation type="journal article" date="2020" name="bioRxiv">
        <title>Comparative genomics of Chlamydomonas.</title>
        <authorList>
            <person name="Craig R.J."/>
            <person name="Hasan A.R."/>
            <person name="Ness R.W."/>
            <person name="Keightley P.D."/>
        </authorList>
    </citation>
    <scope>NUCLEOTIDE SEQUENCE</scope>
    <source>
        <strain evidence="2">CCAP 11/70</strain>
    </source>
</reference>
<evidence type="ECO:0000256" key="1">
    <source>
        <dbReference type="SAM" id="MobiDB-lite"/>
    </source>
</evidence>
<comment type="caution">
    <text evidence="2">The sequence shown here is derived from an EMBL/GenBank/DDBJ whole genome shotgun (WGS) entry which is preliminary data.</text>
</comment>
<feature type="compositionally biased region" description="Gly residues" evidence="1">
    <location>
        <begin position="552"/>
        <end position="561"/>
    </location>
</feature>
<proteinExistence type="predicted"/>